<feature type="compositionally biased region" description="Basic and acidic residues" evidence="7">
    <location>
        <begin position="306"/>
        <end position="316"/>
    </location>
</feature>
<keyword evidence="2" id="KW-0723">Serine/threonine-protein kinase</keyword>
<feature type="transmembrane region" description="Helical" evidence="8">
    <location>
        <begin position="350"/>
        <end position="374"/>
    </location>
</feature>
<evidence type="ECO:0000256" key="2">
    <source>
        <dbReference type="ARBA" id="ARBA00022527"/>
    </source>
</evidence>
<dbReference type="Proteomes" id="UP001596137">
    <property type="component" value="Unassembled WGS sequence"/>
</dbReference>
<keyword evidence="8" id="KW-0812">Transmembrane</keyword>
<proteinExistence type="predicted"/>
<dbReference type="Gene3D" id="1.10.510.10">
    <property type="entry name" value="Transferase(Phosphotransferase) domain 1"/>
    <property type="match status" value="1"/>
</dbReference>
<keyword evidence="3" id="KW-0808">Transferase</keyword>
<dbReference type="PROSITE" id="PS50011">
    <property type="entry name" value="PROTEIN_KINASE_DOM"/>
    <property type="match status" value="1"/>
</dbReference>
<evidence type="ECO:0000256" key="6">
    <source>
        <dbReference type="ARBA" id="ARBA00022840"/>
    </source>
</evidence>
<dbReference type="InterPro" id="IPR011009">
    <property type="entry name" value="Kinase-like_dom_sf"/>
</dbReference>
<dbReference type="PANTHER" id="PTHR43289:SF6">
    <property type="entry name" value="SERINE_THREONINE-PROTEIN KINASE NEKL-3"/>
    <property type="match status" value="1"/>
</dbReference>
<dbReference type="EMBL" id="JBHSRF010000050">
    <property type="protein sequence ID" value="MFC6084862.1"/>
    <property type="molecule type" value="Genomic_DNA"/>
</dbReference>
<keyword evidence="8" id="KW-0472">Membrane</keyword>
<evidence type="ECO:0000256" key="1">
    <source>
        <dbReference type="ARBA" id="ARBA00012513"/>
    </source>
</evidence>
<reference evidence="11" key="1">
    <citation type="journal article" date="2019" name="Int. J. Syst. Evol. Microbiol.">
        <title>The Global Catalogue of Microorganisms (GCM) 10K type strain sequencing project: providing services to taxonomists for standard genome sequencing and annotation.</title>
        <authorList>
            <consortium name="The Broad Institute Genomics Platform"/>
            <consortium name="The Broad Institute Genome Sequencing Center for Infectious Disease"/>
            <person name="Wu L."/>
            <person name="Ma J."/>
        </authorList>
    </citation>
    <scope>NUCLEOTIDE SEQUENCE [LARGE SCALE GENOMIC DNA]</scope>
    <source>
        <strain evidence="11">JCM 30346</strain>
    </source>
</reference>
<dbReference type="RefSeq" id="WP_380758375.1">
    <property type="nucleotide sequence ID" value="NZ_JBHSRF010000050.1"/>
</dbReference>
<name>A0ABW1NQW0_9ACTN</name>
<evidence type="ECO:0000259" key="9">
    <source>
        <dbReference type="PROSITE" id="PS50011"/>
    </source>
</evidence>
<evidence type="ECO:0000256" key="8">
    <source>
        <dbReference type="SAM" id="Phobius"/>
    </source>
</evidence>
<dbReference type="EC" id="2.7.11.1" evidence="1"/>
<dbReference type="PANTHER" id="PTHR43289">
    <property type="entry name" value="MITOGEN-ACTIVATED PROTEIN KINASE KINASE KINASE 20-RELATED"/>
    <property type="match status" value="1"/>
</dbReference>
<evidence type="ECO:0000256" key="5">
    <source>
        <dbReference type="ARBA" id="ARBA00022777"/>
    </source>
</evidence>
<comment type="caution">
    <text evidence="10">The sequence shown here is derived from an EMBL/GenBank/DDBJ whole genome shotgun (WGS) entry which is preliminary data.</text>
</comment>
<keyword evidence="6" id="KW-0067">ATP-binding</keyword>
<protein>
    <recommendedName>
        <fullName evidence="1">non-specific serine/threonine protein kinase</fullName>
        <ecNumber evidence="1">2.7.11.1</ecNumber>
    </recommendedName>
</protein>
<accession>A0ABW1NQW0</accession>
<evidence type="ECO:0000256" key="4">
    <source>
        <dbReference type="ARBA" id="ARBA00022741"/>
    </source>
</evidence>
<sequence length="375" mass="40918">MADPETLKIDFTDADGAPRQWKVLGEREVPATPGSGMSLVEIEAESESGTTLLVQKAITREADAADAGLYRRLENEVRIGLLLHRRFGGPAYPVELARLVGYDVDCAEPFVLFERYRGAFAAEVAGRLLLNEQRRFQSSLLRGVRVLEQAGVVHRGITPHSVRWDGHGAQLADFELAGPASRPRRPEGARPWASPQQRMGVGGTCARDDVWSAGMVIYHVATGPVPPAALDREPDLGQVEPRTREVLAGVFAQKAVHRPHPEELLRRLRVPDPIPPAEEAADRRFDEGGRRFDEMMRQKHGKAYRRPPEPADRVVVDEDEPEPARTTAEPTGPMPQPPPPVAWTRPGGGAGMVVAVVVVVVIVALALFVLGGFVG</sequence>
<feature type="domain" description="Protein kinase" evidence="9">
    <location>
        <begin position="27"/>
        <end position="270"/>
    </location>
</feature>
<evidence type="ECO:0000313" key="10">
    <source>
        <dbReference type="EMBL" id="MFC6084862.1"/>
    </source>
</evidence>
<evidence type="ECO:0000313" key="11">
    <source>
        <dbReference type="Proteomes" id="UP001596137"/>
    </source>
</evidence>
<keyword evidence="8" id="KW-1133">Transmembrane helix</keyword>
<organism evidence="10 11">
    <name type="scientific">Sphaerisporangium aureirubrum</name>
    <dbReference type="NCBI Taxonomy" id="1544736"/>
    <lineage>
        <taxon>Bacteria</taxon>
        <taxon>Bacillati</taxon>
        <taxon>Actinomycetota</taxon>
        <taxon>Actinomycetes</taxon>
        <taxon>Streptosporangiales</taxon>
        <taxon>Streptosporangiaceae</taxon>
        <taxon>Sphaerisporangium</taxon>
    </lineage>
</organism>
<feature type="region of interest" description="Disordered" evidence="7">
    <location>
        <begin position="176"/>
        <end position="201"/>
    </location>
</feature>
<keyword evidence="11" id="KW-1185">Reference proteome</keyword>
<feature type="compositionally biased region" description="Pro residues" evidence="7">
    <location>
        <begin position="332"/>
        <end position="341"/>
    </location>
</feature>
<gene>
    <name evidence="10" type="ORF">ACFP1K_27120</name>
</gene>
<evidence type="ECO:0000256" key="3">
    <source>
        <dbReference type="ARBA" id="ARBA00022679"/>
    </source>
</evidence>
<feature type="region of interest" description="Disordered" evidence="7">
    <location>
        <begin position="297"/>
        <end position="343"/>
    </location>
</feature>
<dbReference type="InterPro" id="IPR000719">
    <property type="entry name" value="Prot_kinase_dom"/>
</dbReference>
<keyword evidence="4" id="KW-0547">Nucleotide-binding</keyword>
<keyword evidence="5" id="KW-0418">Kinase</keyword>
<dbReference type="SUPFAM" id="SSF56112">
    <property type="entry name" value="Protein kinase-like (PK-like)"/>
    <property type="match status" value="1"/>
</dbReference>
<evidence type="ECO:0000256" key="7">
    <source>
        <dbReference type="SAM" id="MobiDB-lite"/>
    </source>
</evidence>